<dbReference type="SUPFAM" id="SSF52058">
    <property type="entry name" value="L domain-like"/>
    <property type="match status" value="1"/>
</dbReference>
<dbReference type="InterPro" id="IPR042197">
    <property type="entry name" value="Apaf_helical"/>
</dbReference>
<dbReference type="PRINTS" id="PR00364">
    <property type="entry name" value="DISEASERSIST"/>
</dbReference>
<name>A0A8K0E695_9ROSA</name>
<dbReference type="InterPro" id="IPR044974">
    <property type="entry name" value="Disease_R_plants"/>
</dbReference>
<dbReference type="InterPro" id="IPR027417">
    <property type="entry name" value="P-loop_NTPase"/>
</dbReference>
<dbReference type="InterPro" id="IPR058922">
    <property type="entry name" value="WHD_DRP"/>
</dbReference>
<dbReference type="FunFam" id="1.10.10.10:FF:000322">
    <property type="entry name" value="Probable disease resistance protein At1g63360"/>
    <property type="match status" value="1"/>
</dbReference>
<dbReference type="GO" id="GO:0043531">
    <property type="term" value="F:ADP binding"/>
    <property type="evidence" value="ECO:0007669"/>
    <property type="project" value="InterPro"/>
</dbReference>
<dbReference type="Gene3D" id="1.10.10.10">
    <property type="entry name" value="Winged helix-like DNA-binding domain superfamily/Winged helix DNA-binding domain"/>
    <property type="match status" value="1"/>
</dbReference>
<dbReference type="SMART" id="SM00369">
    <property type="entry name" value="LRR_TYP"/>
    <property type="match status" value="3"/>
</dbReference>
<dbReference type="Pfam" id="PF23598">
    <property type="entry name" value="LRR_14"/>
    <property type="match status" value="2"/>
</dbReference>
<dbReference type="Gene3D" id="3.40.50.300">
    <property type="entry name" value="P-loop containing nucleotide triphosphate hydrolases"/>
    <property type="match status" value="1"/>
</dbReference>
<feature type="domain" description="Disease resistance N-terminal" evidence="7">
    <location>
        <begin position="9"/>
        <end position="98"/>
    </location>
</feature>
<dbReference type="InterPro" id="IPR041118">
    <property type="entry name" value="Rx_N"/>
</dbReference>
<dbReference type="Gene3D" id="3.80.10.10">
    <property type="entry name" value="Ribonuclease Inhibitor"/>
    <property type="match status" value="1"/>
</dbReference>
<evidence type="ECO:0008006" key="12">
    <source>
        <dbReference type="Google" id="ProtNLM"/>
    </source>
</evidence>
<dbReference type="CDD" id="cd14798">
    <property type="entry name" value="RX-CC_like"/>
    <property type="match status" value="1"/>
</dbReference>
<dbReference type="Pfam" id="PF23559">
    <property type="entry name" value="WHD_DRP"/>
    <property type="match status" value="1"/>
</dbReference>
<comment type="caution">
    <text evidence="10">The sequence shown here is derived from an EMBL/GenBank/DDBJ whole genome shotgun (WGS) entry which is preliminary data.</text>
</comment>
<dbReference type="PANTHER" id="PTHR23155">
    <property type="entry name" value="DISEASE RESISTANCE PROTEIN RP"/>
    <property type="match status" value="1"/>
</dbReference>
<keyword evidence="5" id="KW-0175">Coiled coil</keyword>
<evidence type="ECO:0000259" key="6">
    <source>
        <dbReference type="Pfam" id="PF00931"/>
    </source>
</evidence>
<dbReference type="Gene3D" id="1.20.5.4130">
    <property type="match status" value="1"/>
</dbReference>
<evidence type="ECO:0000256" key="2">
    <source>
        <dbReference type="ARBA" id="ARBA00022737"/>
    </source>
</evidence>
<feature type="domain" description="Disease resistance R13L4/SHOC-2-like LRR" evidence="9">
    <location>
        <begin position="683"/>
        <end position="899"/>
    </location>
</feature>
<protein>
    <recommendedName>
        <fullName evidence="12">Disease resistance protein RPM1-like</fullName>
    </recommendedName>
</protein>
<dbReference type="EMBL" id="VOIH02000008">
    <property type="protein sequence ID" value="KAF3440149.1"/>
    <property type="molecule type" value="Genomic_DNA"/>
</dbReference>
<feature type="domain" description="Disease resistance R13L4/SHOC-2-like LRR" evidence="9">
    <location>
        <begin position="551"/>
        <end position="656"/>
    </location>
</feature>
<reference evidence="10" key="1">
    <citation type="submission" date="2020-03" db="EMBL/GenBank/DDBJ databases">
        <title>A high-quality chromosome-level genome assembly of a woody plant with both climbing and erect habits, Rhamnella rubrinervis.</title>
        <authorList>
            <person name="Lu Z."/>
            <person name="Yang Y."/>
            <person name="Zhu X."/>
            <person name="Sun Y."/>
        </authorList>
    </citation>
    <scope>NUCLEOTIDE SEQUENCE</scope>
    <source>
        <strain evidence="10">BYM</strain>
        <tissue evidence="10">Leaf</tissue>
    </source>
</reference>
<dbReference type="Pfam" id="PF18052">
    <property type="entry name" value="Rx_N"/>
    <property type="match status" value="1"/>
</dbReference>
<dbReference type="InterPro" id="IPR055414">
    <property type="entry name" value="LRR_R13L4/SHOC2-like"/>
</dbReference>
<dbReference type="InterPro" id="IPR032675">
    <property type="entry name" value="LRR_dom_sf"/>
</dbReference>
<dbReference type="Gene3D" id="1.10.8.430">
    <property type="entry name" value="Helical domain of apoptotic protease-activating factors"/>
    <property type="match status" value="1"/>
</dbReference>
<evidence type="ECO:0000259" key="8">
    <source>
        <dbReference type="Pfam" id="PF23559"/>
    </source>
</evidence>
<feature type="coiled-coil region" evidence="5">
    <location>
        <begin position="31"/>
        <end position="91"/>
    </location>
</feature>
<keyword evidence="11" id="KW-1185">Reference proteome</keyword>
<dbReference type="FunFam" id="3.40.50.300:FF:001091">
    <property type="entry name" value="Probable disease resistance protein At1g61300"/>
    <property type="match status" value="1"/>
</dbReference>
<sequence length="942" mass="108528">MASAGTDLLIGKIISLIEQETSLIGGVRYDLEKVKRELVSMKSFLEDAEAQKSHTTTEVDKTWVADVRDLANKVEDAIDEFMYHMNQLQDEGSFARFLHQTIYLPKNLWEKHRIATKLQKIIKIVKAIPERRQRYIVDRREGKRSDEDKRVQNHGESSLFMKEEELVGIEDDKIRLMGWLMDEDPRQTVVSLFGMGGSGKTTLVANVYNNEKVRRYFDCHAWITVSQTYVTHELFRRLIKEFHQASKEVVPADLNAKEYRELVEMLHDYLKRKRYLIVFDDVWDPNFWTETNKSLPDTRLGSRIILTTRNEDIASSCFGVRSHGFCIEPLPQKEAWMLFCMKAFSNYPDIRCPPEFESLAWKVLEKCEGLPLAIMALGGIMSSKKSMLEWTQVCDHLNWQLSDNPMLEKFNRILLLSFNYLSYRLKHCFLYCSLFPEDYGMKRKRLIRLWMAEGFVEHVKGVTPEEVANNYLMALTSRSMLQVVDRNPSGRPKLFRMHDLMRELALSVSEKEKFCAVYDGKEDMGQFRARRLSIIVTPDKEIKAWTGMSQLRSFLGFARYTDASFSYNKFPSGFKLLRIIDFQGFPIIEKLPDALIVRLFNLRYLNLSGTSIRELPKSISRLRNLQTLDISHTKIETLPKGITKLKNLRHLIMHNFCPGNRTNFRCGNLIMHHFCPGDPTNFRCGRGTRAPWKMSKLNKLQILSAIVSEGDIIKQIGSMTHLTRIGISDVKEEDEEDLCVSLQKLKLLHYLCLMVTDEEETLGIDAISSSPPPLKGLFLVGKLVKVPRWICCLNSLVTLYLHWSRLVEDVLPHVASLPCLGELALINAYGGENLCFREGFSKLTTLELNGLPKLEAITIEEGVMPRLQRLVLENCINLKTLPKGIEGLSNLKRLSLIEIPVEQIDSIRIGGVDRPRVQHIPSIDYYHRSPSGIWSYENLADL</sequence>
<evidence type="ECO:0000256" key="5">
    <source>
        <dbReference type="SAM" id="Coils"/>
    </source>
</evidence>
<dbReference type="GO" id="GO:0098542">
    <property type="term" value="P:defense response to other organism"/>
    <property type="evidence" value="ECO:0007669"/>
    <property type="project" value="TreeGrafter"/>
</dbReference>
<dbReference type="OrthoDB" id="598235at2759"/>
<dbReference type="InterPro" id="IPR038005">
    <property type="entry name" value="RX-like_CC"/>
</dbReference>
<organism evidence="10 11">
    <name type="scientific">Rhamnella rubrinervis</name>
    <dbReference type="NCBI Taxonomy" id="2594499"/>
    <lineage>
        <taxon>Eukaryota</taxon>
        <taxon>Viridiplantae</taxon>
        <taxon>Streptophyta</taxon>
        <taxon>Embryophyta</taxon>
        <taxon>Tracheophyta</taxon>
        <taxon>Spermatophyta</taxon>
        <taxon>Magnoliopsida</taxon>
        <taxon>eudicotyledons</taxon>
        <taxon>Gunneridae</taxon>
        <taxon>Pentapetalae</taxon>
        <taxon>rosids</taxon>
        <taxon>fabids</taxon>
        <taxon>Rosales</taxon>
        <taxon>Rhamnaceae</taxon>
        <taxon>rhamnoid group</taxon>
        <taxon>Rhamneae</taxon>
        <taxon>Rhamnella</taxon>
    </lineage>
</organism>
<gene>
    <name evidence="10" type="ORF">FNV43_RR18427</name>
</gene>
<evidence type="ECO:0000259" key="7">
    <source>
        <dbReference type="Pfam" id="PF18052"/>
    </source>
</evidence>
<evidence type="ECO:0000256" key="1">
    <source>
        <dbReference type="ARBA" id="ARBA00022614"/>
    </source>
</evidence>
<dbReference type="PANTHER" id="PTHR23155:SF1205">
    <property type="entry name" value="DISEASE RESISTANCE PROTEIN RPM1"/>
    <property type="match status" value="1"/>
</dbReference>
<evidence type="ECO:0000259" key="9">
    <source>
        <dbReference type="Pfam" id="PF23598"/>
    </source>
</evidence>
<dbReference type="InterPro" id="IPR003591">
    <property type="entry name" value="Leu-rich_rpt_typical-subtyp"/>
</dbReference>
<dbReference type="AlphaFoldDB" id="A0A8K0E695"/>
<dbReference type="Pfam" id="PF00931">
    <property type="entry name" value="NB-ARC"/>
    <property type="match status" value="1"/>
</dbReference>
<dbReference type="InterPro" id="IPR002182">
    <property type="entry name" value="NB-ARC"/>
</dbReference>
<feature type="domain" description="Disease resistance protein winged helix" evidence="8">
    <location>
        <begin position="434"/>
        <end position="505"/>
    </location>
</feature>
<keyword evidence="1" id="KW-0433">Leucine-rich repeat</keyword>
<evidence type="ECO:0000256" key="3">
    <source>
        <dbReference type="ARBA" id="ARBA00022741"/>
    </source>
</evidence>
<keyword evidence="3" id="KW-0547">Nucleotide-binding</keyword>
<keyword evidence="2" id="KW-0677">Repeat</keyword>
<evidence type="ECO:0000313" key="10">
    <source>
        <dbReference type="EMBL" id="KAF3440149.1"/>
    </source>
</evidence>
<feature type="domain" description="NB-ARC" evidence="6">
    <location>
        <begin position="170"/>
        <end position="346"/>
    </location>
</feature>
<proteinExistence type="predicted"/>
<dbReference type="Proteomes" id="UP000796880">
    <property type="component" value="Unassembled WGS sequence"/>
</dbReference>
<dbReference type="InterPro" id="IPR036388">
    <property type="entry name" value="WH-like_DNA-bd_sf"/>
</dbReference>
<evidence type="ECO:0000313" key="11">
    <source>
        <dbReference type="Proteomes" id="UP000796880"/>
    </source>
</evidence>
<keyword evidence="4" id="KW-0611">Plant defense</keyword>
<evidence type="ECO:0000256" key="4">
    <source>
        <dbReference type="ARBA" id="ARBA00022821"/>
    </source>
</evidence>
<dbReference type="SUPFAM" id="SSF52540">
    <property type="entry name" value="P-loop containing nucleoside triphosphate hydrolases"/>
    <property type="match status" value="1"/>
</dbReference>
<accession>A0A8K0E695</accession>